<feature type="transmembrane region" description="Helical" evidence="1">
    <location>
        <begin position="179"/>
        <end position="201"/>
    </location>
</feature>
<evidence type="ECO:0000256" key="1">
    <source>
        <dbReference type="SAM" id="Phobius"/>
    </source>
</evidence>
<organism evidence="2 3">
    <name type="scientific">Thecamonas trahens ATCC 50062</name>
    <dbReference type="NCBI Taxonomy" id="461836"/>
    <lineage>
        <taxon>Eukaryota</taxon>
        <taxon>Apusozoa</taxon>
        <taxon>Apusomonadida</taxon>
        <taxon>Apusomonadidae</taxon>
        <taxon>Thecamonas</taxon>
    </lineage>
</organism>
<feature type="transmembrane region" description="Helical" evidence="1">
    <location>
        <begin position="207"/>
        <end position="229"/>
    </location>
</feature>
<dbReference type="Pfam" id="PF18761">
    <property type="entry name" value="Heliorhodopsin"/>
    <property type="match status" value="1"/>
</dbReference>
<keyword evidence="1" id="KW-1133">Transmembrane helix</keyword>
<protein>
    <submittedName>
        <fullName evidence="2">Uncharacterized protein</fullName>
    </submittedName>
</protein>
<feature type="transmembrane region" description="Helical" evidence="1">
    <location>
        <begin position="89"/>
        <end position="108"/>
    </location>
</feature>
<feature type="transmembrane region" description="Helical" evidence="1">
    <location>
        <begin position="241"/>
        <end position="263"/>
    </location>
</feature>
<feature type="transmembrane region" description="Helical" evidence="1">
    <location>
        <begin position="147"/>
        <end position="167"/>
    </location>
</feature>
<dbReference type="Proteomes" id="UP000054408">
    <property type="component" value="Unassembled WGS sequence"/>
</dbReference>
<proteinExistence type="predicted"/>
<dbReference type="AlphaFoldDB" id="A0A0L0D3S9"/>
<gene>
    <name evidence="2" type="ORF">AMSG_03397</name>
</gene>
<dbReference type="InterPro" id="IPR041113">
    <property type="entry name" value="Heliorhodopsin"/>
</dbReference>
<keyword evidence="3" id="KW-1185">Reference proteome</keyword>
<keyword evidence="1" id="KW-0812">Transmembrane</keyword>
<evidence type="ECO:0000313" key="2">
    <source>
        <dbReference type="EMBL" id="KNC46964.1"/>
    </source>
</evidence>
<feature type="transmembrane region" description="Helical" evidence="1">
    <location>
        <begin position="31"/>
        <end position="51"/>
    </location>
</feature>
<dbReference type="EMBL" id="GL349444">
    <property type="protein sequence ID" value="KNC46964.1"/>
    <property type="molecule type" value="Genomic_DNA"/>
</dbReference>
<dbReference type="GeneID" id="25563005"/>
<accession>A0A0L0D3S9</accession>
<dbReference type="NCBIfam" id="NF038020">
    <property type="entry name" value="HeR"/>
    <property type="match status" value="1"/>
</dbReference>
<feature type="transmembrane region" description="Helical" evidence="1">
    <location>
        <begin position="120"/>
        <end position="141"/>
    </location>
</feature>
<reference evidence="2 3" key="1">
    <citation type="submission" date="2010-05" db="EMBL/GenBank/DDBJ databases">
        <title>The Genome Sequence of Thecamonas trahens ATCC 50062.</title>
        <authorList>
            <consortium name="The Broad Institute Genome Sequencing Platform"/>
            <person name="Russ C."/>
            <person name="Cuomo C."/>
            <person name="Shea T."/>
            <person name="Young S.K."/>
            <person name="Zeng Q."/>
            <person name="Koehrsen M."/>
            <person name="Haas B."/>
            <person name="Borodovsky M."/>
            <person name="Guigo R."/>
            <person name="Alvarado L."/>
            <person name="Berlin A."/>
            <person name="Bochicchio J."/>
            <person name="Borenstein D."/>
            <person name="Chapman S."/>
            <person name="Chen Z."/>
            <person name="Freedman E."/>
            <person name="Gellesch M."/>
            <person name="Goldberg J."/>
            <person name="Griggs A."/>
            <person name="Gujja S."/>
            <person name="Heilman E."/>
            <person name="Heiman D."/>
            <person name="Hepburn T."/>
            <person name="Howarth C."/>
            <person name="Jen D."/>
            <person name="Larson L."/>
            <person name="Mehta T."/>
            <person name="Park D."/>
            <person name="Pearson M."/>
            <person name="Roberts A."/>
            <person name="Saif S."/>
            <person name="Shenoy N."/>
            <person name="Sisk P."/>
            <person name="Stolte C."/>
            <person name="Sykes S."/>
            <person name="Thomson T."/>
            <person name="Walk T."/>
            <person name="White J."/>
            <person name="Yandava C."/>
            <person name="Burger G."/>
            <person name="Gray M.W."/>
            <person name="Holland P.W.H."/>
            <person name="King N."/>
            <person name="Lang F.B.F."/>
            <person name="Roger A.J."/>
            <person name="Ruiz-Trillo I."/>
            <person name="Lander E."/>
            <person name="Nusbaum C."/>
        </authorList>
    </citation>
    <scope>NUCLEOTIDE SEQUENCE [LARGE SCALE GENOMIC DNA]</scope>
    <source>
        <strain evidence="2 3">ATCC 50062</strain>
    </source>
</reference>
<dbReference type="RefSeq" id="XP_013760235.1">
    <property type="nucleotide sequence ID" value="XM_013904781.1"/>
</dbReference>
<dbReference type="OMA" id="PAVIMYL"/>
<name>A0A0L0D3S9_THETB</name>
<sequence length="269" mass="28115">MGVPGAAARYVRNGGGEATQKSVRRTAFAELRIWLVIVAILHAVQAIVFLARGGIASVPVTASFSNAAPGLLAIPQAKVLFSVNLASTTALYVGLEAAGLALLASVGFDRYSTQIRRRAGSLRWLAMGIPAVIMYLLIAMIAGVTDLAALLMLTSSMVACFALGSAAEANVRTTGSLSWTLFGFGCFAGGMPWLVIVLYAAMAGGAYPSFLVALVALQMVATLAFPLNLAITNSRFGWSALTGEVIFVLISLMAKTLLAWMVFGFASLE</sequence>
<evidence type="ECO:0000313" key="3">
    <source>
        <dbReference type="Proteomes" id="UP000054408"/>
    </source>
</evidence>
<dbReference type="OrthoDB" id="2129259at2759"/>
<keyword evidence="1" id="KW-0472">Membrane</keyword>